<organism evidence="2 3">
    <name type="scientific">Hymenobacter aerilatus</name>
    <dbReference type="NCBI Taxonomy" id="2932251"/>
    <lineage>
        <taxon>Bacteria</taxon>
        <taxon>Pseudomonadati</taxon>
        <taxon>Bacteroidota</taxon>
        <taxon>Cytophagia</taxon>
        <taxon>Cytophagales</taxon>
        <taxon>Hymenobacteraceae</taxon>
        <taxon>Hymenobacter</taxon>
    </lineage>
</organism>
<dbReference type="KEGG" id="haei:MUN82_12540"/>
<evidence type="ECO:0000313" key="3">
    <source>
        <dbReference type="Proteomes" id="UP000829925"/>
    </source>
</evidence>
<feature type="transmembrane region" description="Helical" evidence="1">
    <location>
        <begin position="67"/>
        <end position="85"/>
    </location>
</feature>
<dbReference type="Proteomes" id="UP000829925">
    <property type="component" value="Chromosome"/>
</dbReference>
<dbReference type="EMBL" id="CP095053">
    <property type="protein sequence ID" value="UOR03775.1"/>
    <property type="molecule type" value="Genomic_DNA"/>
</dbReference>
<gene>
    <name evidence="2" type="ORF">MUN82_12540</name>
</gene>
<reference evidence="2 3" key="1">
    <citation type="submission" date="2022-04" db="EMBL/GenBank/DDBJ databases">
        <title>Hymenobacter sp. isolated from the air.</title>
        <authorList>
            <person name="Won M."/>
            <person name="Lee C.-M."/>
            <person name="Woen H.-Y."/>
            <person name="Kwon S.-W."/>
        </authorList>
    </citation>
    <scope>NUCLEOTIDE SEQUENCE [LARGE SCALE GENOMIC DNA]</scope>
    <source>
        <strain evidence="3">5413 J-13</strain>
    </source>
</reference>
<keyword evidence="3" id="KW-1185">Reference proteome</keyword>
<accession>A0A8T9SPP8</accession>
<dbReference type="RefSeq" id="WP_245090880.1">
    <property type="nucleotide sequence ID" value="NZ_CP095053.1"/>
</dbReference>
<keyword evidence="1" id="KW-1133">Transmembrane helix</keyword>
<name>A0A8T9SPP8_9BACT</name>
<evidence type="ECO:0000256" key="1">
    <source>
        <dbReference type="SAM" id="Phobius"/>
    </source>
</evidence>
<feature type="transmembrane region" description="Helical" evidence="1">
    <location>
        <begin position="105"/>
        <end position="123"/>
    </location>
</feature>
<keyword evidence="1" id="KW-0472">Membrane</keyword>
<protein>
    <submittedName>
        <fullName evidence="2">Uncharacterized protein</fullName>
    </submittedName>
</protein>
<feature type="transmembrane region" description="Helical" evidence="1">
    <location>
        <begin position="36"/>
        <end position="55"/>
    </location>
</feature>
<sequence length="137" mass="15879">MTPPSDRFVYTIPASYRRMENLHILFWLLKDIGWCMIWKPLGISMILPTLSIALLITWRTRSIKAELAHNLAIVFWITANSYWTISEFVGFDTVQLGYGLTGKHLTLVPFLLGLGILTYYYLIEKPRETRLEQVATL</sequence>
<dbReference type="AlphaFoldDB" id="A0A8T9SPP8"/>
<proteinExistence type="predicted"/>
<keyword evidence="1" id="KW-0812">Transmembrane</keyword>
<evidence type="ECO:0000313" key="2">
    <source>
        <dbReference type="EMBL" id="UOR03775.1"/>
    </source>
</evidence>